<evidence type="ECO:0000313" key="4">
    <source>
        <dbReference type="Proteomes" id="UP000664132"/>
    </source>
</evidence>
<proteinExistence type="predicted"/>
<reference evidence="3" key="1">
    <citation type="submission" date="2021-02" db="EMBL/GenBank/DDBJ databases">
        <title>Genome sequence Cadophora malorum strain M34.</title>
        <authorList>
            <person name="Stefanovic E."/>
            <person name="Vu D."/>
            <person name="Scully C."/>
            <person name="Dijksterhuis J."/>
            <person name="Roader J."/>
            <person name="Houbraken J."/>
        </authorList>
    </citation>
    <scope>NUCLEOTIDE SEQUENCE</scope>
    <source>
        <strain evidence="3">M34</strain>
    </source>
</reference>
<sequence length="409" mass="45356">MRGLFSALALLPVVVSAAPFVPDDQVDQEWDRRGVKTLTEARALAHIDVDVPSKSPDVVPTTLGFRIEVLNSETPCGFGNVTIDGTVLPQTVDSDVSTGKGSVSTNTKGVVVGSWKFHCIRVNGIPDAQLLKFTINYVDGRVMEDSGFSMLFRQSGMPEIMTIETDLSIPDEIIANPNPEGLQPDHGNSQKHHGAIEDDFAELDYLWSQLREIKYLIHQKERSIARHANQHYETDIKECDSLKCVVKAMAHRAKHAAFGIYGAISGDDDEPRHGRHHPDGSFDKFRGHKGGNHSHHGNHTHHLPPWKRPHSRPLPICRYPPPPPHGHHRPSHHGPPPPPPHHAPDMPPPEFDGPPPHHHMPPPPPDFDEPPHHGPHDGPDFDKPPHHDHHGEDGPHHGPDFDDHVPHHG</sequence>
<dbReference type="EMBL" id="JAFJYH010000566">
    <property type="protein sequence ID" value="KAG4410879.1"/>
    <property type="molecule type" value="Genomic_DNA"/>
</dbReference>
<evidence type="ECO:0000256" key="1">
    <source>
        <dbReference type="SAM" id="MobiDB-lite"/>
    </source>
</evidence>
<evidence type="ECO:0000313" key="3">
    <source>
        <dbReference type="EMBL" id="KAG4410879.1"/>
    </source>
</evidence>
<dbReference type="Proteomes" id="UP000664132">
    <property type="component" value="Unassembled WGS sequence"/>
</dbReference>
<feature type="compositionally biased region" description="Basic and acidic residues" evidence="1">
    <location>
        <begin position="369"/>
        <end position="409"/>
    </location>
</feature>
<keyword evidence="4" id="KW-1185">Reference proteome</keyword>
<feature type="non-terminal residue" evidence="3">
    <location>
        <position position="1"/>
    </location>
</feature>
<feature type="compositionally biased region" description="Basic residues" evidence="1">
    <location>
        <begin position="286"/>
        <end position="311"/>
    </location>
</feature>
<accession>A0A8H7W4R9</accession>
<gene>
    <name evidence="3" type="ORF">IFR04_015981</name>
</gene>
<protein>
    <submittedName>
        <fullName evidence="3">Uncharacterized protein</fullName>
    </submittedName>
</protein>
<organism evidence="3 4">
    <name type="scientific">Cadophora malorum</name>
    <dbReference type="NCBI Taxonomy" id="108018"/>
    <lineage>
        <taxon>Eukaryota</taxon>
        <taxon>Fungi</taxon>
        <taxon>Dikarya</taxon>
        <taxon>Ascomycota</taxon>
        <taxon>Pezizomycotina</taxon>
        <taxon>Leotiomycetes</taxon>
        <taxon>Helotiales</taxon>
        <taxon>Ploettnerulaceae</taxon>
        <taxon>Cadophora</taxon>
    </lineage>
</organism>
<dbReference type="OrthoDB" id="4225201at2759"/>
<evidence type="ECO:0000256" key="2">
    <source>
        <dbReference type="SAM" id="SignalP"/>
    </source>
</evidence>
<feature type="compositionally biased region" description="Pro residues" evidence="1">
    <location>
        <begin position="333"/>
        <end position="354"/>
    </location>
</feature>
<feature type="region of interest" description="Disordered" evidence="1">
    <location>
        <begin position="269"/>
        <end position="409"/>
    </location>
</feature>
<feature type="chain" id="PRO_5034386403" evidence="2">
    <location>
        <begin position="18"/>
        <end position="409"/>
    </location>
</feature>
<name>A0A8H7W4R9_9HELO</name>
<dbReference type="AlphaFoldDB" id="A0A8H7W4R9"/>
<keyword evidence="2" id="KW-0732">Signal</keyword>
<feature type="signal peptide" evidence="2">
    <location>
        <begin position="1"/>
        <end position="17"/>
    </location>
</feature>
<comment type="caution">
    <text evidence="3">The sequence shown here is derived from an EMBL/GenBank/DDBJ whole genome shotgun (WGS) entry which is preliminary data.</text>
</comment>